<evidence type="ECO:0000256" key="4">
    <source>
        <dbReference type="ARBA" id="ARBA00022448"/>
    </source>
</evidence>
<dbReference type="InterPro" id="IPR003849">
    <property type="entry name" value="Preprotein_translocase_YajC"/>
</dbReference>
<dbReference type="NCBIfam" id="TIGR00739">
    <property type="entry name" value="yajC"/>
    <property type="match status" value="1"/>
</dbReference>
<keyword evidence="8 11" id="KW-1133">Transmembrane helix</keyword>
<keyword evidence="10 11" id="KW-0472">Membrane</keyword>
<evidence type="ECO:0000256" key="7">
    <source>
        <dbReference type="ARBA" id="ARBA00022927"/>
    </source>
</evidence>
<evidence type="ECO:0000256" key="8">
    <source>
        <dbReference type="ARBA" id="ARBA00022989"/>
    </source>
</evidence>
<reference evidence="12 13" key="1">
    <citation type="submission" date="2014-07" db="EMBL/GenBank/DDBJ databases">
        <title>Porphyromonadaceae bacterium OUH 334697 = ATCC BAA-2682 = DSM 28341 draft genome.</title>
        <authorList>
            <person name="Sydenham T.V."/>
            <person name="Hasman H."/>
            <person name="Justesen U.S."/>
        </authorList>
    </citation>
    <scope>NUCLEOTIDE SEQUENCE [LARGE SCALE GENOMIC DNA]</scope>
    <source>
        <strain evidence="12 13">OUH 334697</strain>
    </source>
</reference>
<evidence type="ECO:0000256" key="1">
    <source>
        <dbReference type="ARBA" id="ARBA00004162"/>
    </source>
</evidence>
<dbReference type="EMBL" id="JPIT01000032">
    <property type="protein sequence ID" value="KIO43153.1"/>
    <property type="molecule type" value="Genomic_DNA"/>
</dbReference>
<comment type="caution">
    <text evidence="12">The sequence shown here is derived from an EMBL/GenBank/DDBJ whole genome shotgun (WGS) entry which is preliminary data.</text>
</comment>
<evidence type="ECO:0000256" key="2">
    <source>
        <dbReference type="ARBA" id="ARBA00006742"/>
    </source>
</evidence>
<feature type="transmembrane region" description="Helical" evidence="11">
    <location>
        <begin position="20"/>
        <end position="37"/>
    </location>
</feature>
<dbReference type="AlphaFoldDB" id="A0AB34R6U0"/>
<dbReference type="GO" id="GO:0015031">
    <property type="term" value="P:protein transport"/>
    <property type="evidence" value="ECO:0007669"/>
    <property type="project" value="UniProtKB-KW"/>
</dbReference>
<evidence type="ECO:0000256" key="5">
    <source>
        <dbReference type="ARBA" id="ARBA00022475"/>
    </source>
</evidence>
<keyword evidence="5" id="KW-1003">Cell membrane</keyword>
<evidence type="ECO:0000313" key="12">
    <source>
        <dbReference type="EMBL" id="KIO43153.1"/>
    </source>
</evidence>
<evidence type="ECO:0000256" key="6">
    <source>
        <dbReference type="ARBA" id="ARBA00022692"/>
    </source>
</evidence>
<sequence>MNTIFMLTLQAQATQGGGMMSFLPLILIVIVFWFFMIRPQMKRQKELRKYRESLQKGDKVMTTGGIFGKIVEINDFTVIIEVESQARLKVSKEAIVKDMTDVPAK</sequence>
<dbReference type="PRINTS" id="PR01853">
    <property type="entry name" value="YAJCTRNLCASE"/>
</dbReference>
<comment type="similarity">
    <text evidence="2">Belongs to the YajC family.</text>
</comment>
<dbReference type="Pfam" id="PF02699">
    <property type="entry name" value="YajC"/>
    <property type="match status" value="1"/>
</dbReference>
<evidence type="ECO:0000256" key="3">
    <source>
        <dbReference type="ARBA" id="ARBA00014962"/>
    </source>
</evidence>
<gene>
    <name evidence="12" type="ORF">IE90_13160</name>
</gene>
<comment type="subcellular location">
    <subcellularLocation>
        <location evidence="1">Cell membrane</location>
        <topology evidence="1">Single-pass membrane protein</topology>
    </subcellularLocation>
</comment>
<keyword evidence="7" id="KW-0653">Protein transport</keyword>
<accession>A0AB34R6U0</accession>
<dbReference type="PANTHER" id="PTHR33909:SF1">
    <property type="entry name" value="SEC TRANSLOCON ACCESSORY COMPLEX SUBUNIT YAJC"/>
    <property type="match status" value="1"/>
</dbReference>
<dbReference type="PANTHER" id="PTHR33909">
    <property type="entry name" value="SEC TRANSLOCON ACCESSORY COMPLEX SUBUNIT YAJC"/>
    <property type="match status" value="1"/>
</dbReference>
<evidence type="ECO:0000313" key="13">
    <source>
        <dbReference type="Proteomes" id="UP000031937"/>
    </source>
</evidence>
<keyword evidence="9" id="KW-0811">Translocation</keyword>
<evidence type="ECO:0000256" key="10">
    <source>
        <dbReference type="ARBA" id="ARBA00023136"/>
    </source>
</evidence>
<proteinExistence type="inferred from homology"/>
<evidence type="ECO:0000256" key="11">
    <source>
        <dbReference type="SAM" id="Phobius"/>
    </source>
</evidence>
<dbReference type="Proteomes" id="UP000031937">
    <property type="component" value="Unassembled WGS sequence"/>
</dbReference>
<name>A0AB34R6U0_9PORP</name>
<keyword evidence="4" id="KW-0813">Transport</keyword>
<evidence type="ECO:0000256" key="9">
    <source>
        <dbReference type="ARBA" id="ARBA00023010"/>
    </source>
</evidence>
<organism evidence="12 13">
    <name type="scientific">Sanguibacteroides justesenii</name>
    <dbReference type="NCBI Taxonomy" id="1547597"/>
    <lineage>
        <taxon>Bacteria</taxon>
        <taxon>Pseudomonadati</taxon>
        <taxon>Bacteroidota</taxon>
        <taxon>Bacteroidia</taxon>
        <taxon>Bacteroidales</taxon>
        <taxon>Porphyromonadaceae</taxon>
        <taxon>Sanguibacteroides</taxon>
    </lineage>
</organism>
<dbReference type="GO" id="GO:0005886">
    <property type="term" value="C:plasma membrane"/>
    <property type="evidence" value="ECO:0007669"/>
    <property type="project" value="UniProtKB-SubCell"/>
</dbReference>
<dbReference type="RefSeq" id="WP_200889860.1">
    <property type="nucleotide sequence ID" value="NZ_JPIT01000032.1"/>
</dbReference>
<dbReference type="SMART" id="SM01323">
    <property type="entry name" value="YajC"/>
    <property type="match status" value="1"/>
</dbReference>
<protein>
    <recommendedName>
        <fullName evidence="3">Sec translocon accessory complex subunit YajC</fullName>
    </recommendedName>
</protein>
<keyword evidence="6 11" id="KW-0812">Transmembrane</keyword>